<sequence>MRKNSNTEQEMRGGSLVLPLRAGGEEGVDRETEEVLSTEEHTGPLPQGSWRISGRLSASEAALGVSLASDWE</sequence>
<organism evidence="2 3">
    <name type="scientific">Albula goreensis</name>
    <dbReference type="NCBI Taxonomy" id="1534307"/>
    <lineage>
        <taxon>Eukaryota</taxon>
        <taxon>Metazoa</taxon>
        <taxon>Chordata</taxon>
        <taxon>Craniata</taxon>
        <taxon>Vertebrata</taxon>
        <taxon>Euteleostomi</taxon>
        <taxon>Actinopterygii</taxon>
        <taxon>Neopterygii</taxon>
        <taxon>Teleostei</taxon>
        <taxon>Albuliformes</taxon>
        <taxon>Albulidae</taxon>
        <taxon>Albula</taxon>
    </lineage>
</organism>
<protein>
    <submittedName>
        <fullName evidence="2">Uncharacterized protein</fullName>
    </submittedName>
</protein>
<keyword evidence="3" id="KW-1185">Reference proteome</keyword>
<feature type="region of interest" description="Disordered" evidence="1">
    <location>
        <begin position="1"/>
        <end position="52"/>
    </location>
</feature>
<accession>A0A8T3DE45</accession>
<gene>
    <name evidence="2" type="ORF">AGOR_G00130140</name>
</gene>
<dbReference type="AlphaFoldDB" id="A0A8T3DE45"/>
<proteinExistence type="predicted"/>
<dbReference type="Proteomes" id="UP000829720">
    <property type="component" value="Unassembled WGS sequence"/>
</dbReference>
<name>A0A8T3DE45_9TELE</name>
<evidence type="ECO:0000256" key="1">
    <source>
        <dbReference type="SAM" id="MobiDB-lite"/>
    </source>
</evidence>
<reference evidence="2" key="1">
    <citation type="submission" date="2021-01" db="EMBL/GenBank/DDBJ databases">
        <authorList>
            <person name="Zahm M."/>
            <person name="Roques C."/>
            <person name="Cabau C."/>
            <person name="Klopp C."/>
            <person name="Donnadieu C."/>
            <person name="Jouanno E."/>
            <person name="Lampietro C."/>
            <person name="Louis A."/>
            <person name="Herpin A."/>
            <person name="Echchiki A."/>
            <person name="Berthelot C."/>
            <person name="Parey E."/>
            <person name="Roest-Crollius H."/>
            <person name="Braasch I."/>
            <person name="Postlethwait J."/>
            <person name="Bobe J."/>
            <person name="Montfort J."/>
            <person name="Bouchez O."/>
            <person name="Begum T."/>
            <person name="Mejri S."/>
            <person name="Adams A."/>
            <person name="Chen W.-J."/>
            <person name="Guiguen Y."/>
        </authorList>
    </citation>
    <scope>NUCLEOTIDE SEQUENCE</scope>
    <source>
        <tissue evidence="2">Blood</tissue>
    </source>
</reference>
<comment type="caution">
    <text evidence="2">The sequence shown here is derived from an EMBL/GenBank/DDBJ whole genome shotgun (WGS) entry which is preliminary data.</text>
</comment>
<dbReference type="EMBL" id="JAERUA010000011">
    <property type="protein sequence ID" value="KAI1894064.1"/>
    <property type="molecule type" value="Genomic_DNA"/>
</dbReference>
<evidence type="ECO:0000313" key="2">
    <source>
        <dbReference type="EMBL" id="KAI1894064.1"/>
    </source>
</evidence>
<evidence type="ECO:0000313" key="3">
    <source>
        <dbReference type="Proteomes" id="UP000829720"/>
    </source>
</evidence>